<organism evidence="1">
    <name type="scientific">Zea mays</name>
    <name type="common">Maize</name>
    <dbReference type="NCBI Taxonomy" id="4577"/>
    <lineage>
        <taxon>Eukaryota</taxon>
        <taxon>Viridiplantae</taxon>
        <taxon>Streptophyta</taxon>
        <taxon>Embryophyta</taxon>
        <taxon>Tracheophyta</taxon>
        <taxon>Spermatophyta</taxon>
        <taxon>Magnoliopsida</taxon>
        <taxon>Liliopsida</taxon>
        <taxon>Poales</taxon>
        <taxon>Poaceae</taxon>
        <taxon>PACMAD clade</taxon>
        <taxon>Panicoideae</taxon>
        <taxon>Andropogonodae</taxon>
        <taxon>Andropogoneae</taxon>
        <taxon>Tripsacinae</taxon>
        <taxon>Zea</taxon>
    </lineage>
</organism>
<dbReference type="EMBL" id="CM000782">
    <property type="protein sequence ID" value="AQK81236.1"/>
    <property type="molecule type" value="Genomic_DNA"/>
</dbReference>
<dbReference type="SMR" id="A0A1D6LP08"/>
<dbReference type="InParanoid" id="A0A1D6LP08"/>
<reference evidence="1" key="1">
    <citation type="submission" date="2015-12" db="EMBL/GenBank/DDBJ databases">
        <title>Update maize B73 reference genome by single molecule sequencing technologies.</title>
        <authorList>
            <consortium name="Maize Genome Sequencing Project"/>
            <person name="Ware D."/>
        </authorList>
    </citation>
    <scope>NUCLEOTIDE SEQUENCE</scope>
    <source>
        <tissue evidence="1">Seedling</tissue>
    </source>
</reference>
<accession>A0A1D6LP08</accession>
<protein>
    <submittedName>
        <fullName evidence="1">Uncharacterized protein</fullName>
    </submittedName>
</protein>
<proteinExistence type="predicted"/>
<dbReference type="AlphaFoldDB" id="A0A1D6LP08"/>
<evidence type="ECO:0000313" key="1">
    <source>
        <dbReference type="EMBL" id="AQK81236.1"/>
    </source>
</evidence>
<name>A0A1D6LP08_MAIZE</name>
<gene>
    <name evidence="1" type="ORF">ZEAMMB73_Zm00001d036514</name>
</gene>
<sequence>MAEHLFKDKFKVSRVDPDGKKFDKGYSNRSSQRE</sequence>